<keyword evidence="8" id="KW-0133">Cell shape</keyword>
<evidence type="ECO:0000313" key="18">
    <source>
        <dbReference type="Proteomes" id="UP001225034"/>
    </source>
</evidence>
<evidence type="ECO:0000313" key="17">
    <source>
        <dbReference type="EMBL" id="MDQ0205583.1"/>
    </source>
</evidence>
<dbReference type="Pfam" id="PF00905">
    <property type="entry name" value="Transpeptidase"/>
    <property type="match status" value="1"/>
</dbReference>
<evidence type="ECO:0000259" key="16">
    <source>
        <dbReference type="Pfam" id="PF03717"/>
    </source>
</evidence>
<evidence type="ECO:0000256" key="6">
    <source>
        <dbReference type="ARBA" id="ARBA00022475"/>
    </source>
</evidence>
<evidence type="ECO:0000256" key="9">
    <source>
        <dbReference type="ARBA" id="ARBA00022984"/>
    </source>
</evidence>
<gene>
    <name evidence="17" type="ORF">J2S05_000357</name>
</gene>
<feature type="domain" description="Penicillin-binding protein dimerisation" evidence="16">
    <location>
        <begin position="69"/>
        <end position="304"/>
    </location>
</feature>
<comment type="caution">
    <text evidence="17">The sequence shown here is derived from an EMBL/GenBank/DDBJ whole genome shotgun (WGS) entry which is preliminary data.</text>
</comment>
<keyword evidence="18" id="KW-1185">Reference proteome</keyword>
<evidence type="ECO:0000256" key="2">
    <source>
        <dbReference type="ARBA" id="ARBA00004236"/>
    </source>
</evidence>
<evidence type="ECO:0000256" key="12">
    <source>
        <dbReference type="ARBA" id="ARBA00023316"/>
    </source>
</evidence>
<comment type="catalytic activity">
    <reaction evidence="13">
        <text>Preferential cleavage: (Ac)2-L-Lys-D-Ala-|-D-Ala. Also transpeptidation of peptidyl-alanyl moieties that are N-acyl substituents of D-alanine.</text>
        <dbReference type="EC" id="3.4.16.4"/>
    </reaction>
</comment>
<organism evidence="17 18">
    <name type="scientific">Alkalicoccobacillus murimartini</name>
    <dbReference type="NCBI Taxonomy" id="171685"/>
    <lineage>
        <taxon>Bacteria</taxon>
        <taxon>Bacillati</taxon>
        <taxon>Bacillota</taxon>
        <taxon>Bacilli</taxon>
        <taxon>Bacillales</taxon>
        <taxon>Bacillaceae</taxon>
        <taxon>Alkalicoccobacillus</taxon>
    </lineage>
</organism>
<dbReference type="InterPro" id="IPR001460">
    <property type="entry name" value="PCN-bd_Tpept"/>
</dbReference>
<dbReference type="Gene3D" id="3.90.1310.10">
    <property type="entry name" value="Penicillin-binding protein 2a (Domain 2)"/>
    <property type="match status" value="1"/>
</dbReference>
<keyword evidence="6" id="KW-1003">Cell membrane</keyword>
<dbReference type="Pfam" id="PF03717">
    <property type="entry name" value="PBP_dimer"/>
    <property type="match status" value="1"/>
</dbReference>
<comment type="similarity">
    <text evidence="4">Belongs to the transpeptidase family.</text>
</comment>
<dbReference type="InterPro" id="IPR012338">
    <property type="entry name" value="Beta-lactam/transpept-like"/>
</dbReference>
<keyword evidence="10" id="KW-1133">Transmembrane helix</keyword>
<protein>
    <recommendedName>
        <fullName evidence="5">serine-type D-Ala-D-Ala carboxypeptidase</fullName>
        <ecNumber evidence="5">3.4.16.4</ecNumber>
    </recommendedName>
</protein>
<sequence>MYTYRDKGAENMGKKNKKRRHVPVRLNVLFLIVFLLFSALILRLGVVQIVQGEEYEKELTQTANQTARIDAPRGVMYDRYGYTVVDNEMELSVTYTNPTEQSSQTKTQEMLRIANELVDMIEVDTEKITERDRKDYWYENSEEEERKALLDGIDTSDMEPGEEYQEIINQIGDEQLNTISDEELEVIAIYREMTRGYAGSPQRIKRAVTDEEAHKVSENLDKLPGVEILRDSRRSYTYGDTFRNILGNTSTIPAESIDSYLARGYDRSDLVGNSYLEAQYEDVLRGQKAEIERSSTRNGSVTENTVNEKPGSRGNDLVLTIDMEMQQQLEEILESTVRANAGAFIDNREAYAIMMNPQTGEIISMAGYKDDPSNPDAVKVNDTGVVNDQFEMGSSVKAASVLTGFETGVMNPSSVIYDQPLNIKDTPQKSSIGGRSMGNVNYLTALERSSNVYMYYIAMRLAQHEYQAGAPFRDLNAIRDGYEKARYNFNQFGLGVNPGIDLPNVSTGYEGDNRNGGTLMDYFIGQYDTYTPLQMVQYISTIANDGQRMRPHLVSEIREASTNGEDGAIVTQFKPEVLNQLDVDKDEIQLVKNGLRRVVYGQQGTGRHLVNNQGDVPRVQFTDEFPDVAAKTGTAQVTVNGAKGNNQTIVGYAPTDNPQIAFNVVVPGVYARDGNANIVQQITSKMLTSYFEINENREGPEDVDTVLEDVDTDPEVE</sequence>
<evidence type="ECO:0000256" key="4">
    <source>
        <dbReference type="ARBA" id="ARBA00007171"/>
    </source>
</evidence>
<dbReference type="PANTHER" id="PTHR30627:SF2">
    <property type="entry name" value="PEPTIDOGLYCAN D,D-TRANSPEPTIDASE MRDA"/>
    <property type="match status" value="1"/>
</dbReference>
<dbReference type="PANTHER" id="PTHR30627">
    <property type="entry name" value="PEPTIDOGLYCAN D,D-TRANSPEPTIDASE"/>
    <property type="match status" value="1"/>
</dbReference>
<feature type="region of interest" description="Disordered" evidence="14">
    <location>
        <begin position="291"/>
        <end position="314"/>
    </location>
</feature>
<keyword evidence="12" id="KW-0961">Cell wall biogenesis/degradation</keyword>
<proteinExistence type="inferred from homology"/>
<evidence type="ECO:0000256" key="14">
    <source>
        <dbReference type="SAM" id="MobiDB-lite"/>
    </source>
</evidence>
<evidence type="ECO:0000256" key="10">
    <source>
        <dbReference type="ARBA" id="ARBA00022989"/>
    </source>
</evidence>
<keyword evidence="17" id="KW-0131">Cell cycle</keyword>
<keyword evidence="9" id="KW-0573">Peptidoglycan synthesis</keyword>
<dbReference type="InterPro" id="IPR036138">
    <property type="entry name" value="PBP_dimer_sf"/>
</dbReference>
<evidence type="ECO:0000256" key="11">
    <source>
        <dbReference type="ARBA" id="ARBA00023136"/>
    </source>
</evidence>
<dbReference type="Gene3D" id="1.10.10.1230">
    <property type="entry name" value="Penicillin-binding protein, N-terminal non-catalytic domain, head sub-domain"/>
    <property type="match status" value="1"/>
</dbReference>
<comment type="subcellular location">
    <subcellularLocation>
        <location evidence="2">Cell membrane</location>
    </subcellularLocation>
    <subcellularLocation>
        <location evidence="1">Membrane</location>
        <topology evidence="1">Single-pass membrane protein</topology>
    </subcellularLocation>
</comment>
<evidence type="ECO:0000256" key="1">
    <source>
        <dbReference type="ARBA" id="ARBA00004167"/>
    </source>
</evidence>
<dbReference type="InterPro" id="IPR005311">
    <property type="entry name" value="PBP_dimer"/>
</dbReference>
<evidence type="ECO:0000256" key="8">
    <source>
        <dbReference type="ARBA" id="ARBA00022960"/>
    </source>
</evidence>
<accession>A0ABT9YCK5</accession>
<keyword evidence="17" id="KW-0132">Cell division</keyword>
<dbReference type="RefSeq" id="WP_306979354.1">
    <property type="nucleotide sequence ID" value="NZ_JAUSUA010000001.1"/>
</dbReference>
<feature type="compositionally biased region" description="Polar residues" evidence="14">
    <location>
        <begin position="296"/>
        <end position="307"/>
    </location>
</feature>
<feature type="domain" description="Penicillin-binding protein transpeptidase" evidence="15">
    <location>
        <begin position="351"/>
        <end position="684"/>
    </location>
</feature>
<dbReference type="EMBL" id="JAUSUA010000001">
    <property type="protein sequence ID" value="MDQ0205583.1"/>
    <property type="molecule type" value="Genomic_DNA"/>
</dbReference>
<evidence type="ECO:0000256" key="3">
    <source>
        <dbReference type="ARBA" id="ARBA00004752"/>
    </source>
</evidence>
<evidence type="ECO:0000259" key="15">
    <source>
        <dbReference type="Pfam" id="PF00905"/>
    </source>
</evidence>
<keyword evidence="11" id="KW-0472">Membrane</keyword>
<name>A0ABT9YCK5_9BACI</name>
<keyword evidence="7" id="KW-0812">Transmembrane</keyword>
<dbReference type="SUPFAM" id="SSF56519">
    <property type="entry name" value="Penicillin binding protein dimerisation domain"/>
    <property type="match status" value="1"/>
</dbReference>
<comment type="pathway">
    <text evidence="3">Cell wall biogenesis; peptidoglycan biosynthesis.</text>
</comment>
<evidence type="ECO:0000256" key="5">
    <source>
        <dbReference type="ARBA" id="ARBA00012448"/>
    </source>
</evidence>
<dbReference type="Gene3D" id="3.40.710.10">
    <property type="entry name" value="DD-peptidase/beta-lactamase superfamily"/>
    <property type="match status" value="1"/>
</dbReference>
<dbReference type="SUPFAM" id="SSF56601">
    <property type="entry name" value="beta-lactamase/transpeptidase-like"/>
    <property type="match status" value="1"/>
</dbReference>
<dbReference type="Proteomes" id="UP001225034">
    <property type="component" value="Unassembled WGS sequence"/>
</dbReference>
<evidence type="ECO:0000256" key="7">
    <source>
        <dbReference type="ARBA" id="ARBA00022692"/>
    </source>
</evidence>
<reference evidence="17 18" key="1">
    <citation type="submission" date="2023-07" db="EMBL/GenBank/DDBJ databases">
        <title>Genomic Encyclopedia of Type Strains, Phase IV (KMG-IV): sequencing the most valuable type-strain genomes for metagenomic binning, comparative biology and taxonomic classification.</title>
        <authorList>
            <person name="Goeker M."/>
        </authorList>
    </citation>
    <scope>NUCLEOTIDE SEQUENCE [LARGE SCALE GENOMIC DNA]</scope>
    <source>
        <strain evidence="17 18">DSM 19154</strain>
    </source>
</reference>
<dbReference type="InterPro" id="IPR050515">
    <property type="entry name" value="Beta-lactam/transpept"/>
</dbReference>
<evidence type="ECO:0000256" key="13">
    <source>
        <dbReference type="ARBA" id="ARBA00034000"/>
    </source>
</evidence>
<dbReference type="GO" id="GO:0051301">
    <property type="term" value="P:cell division"/>
    <property type="evidence" value="ECO:0007669"/>
    <property type="project" value="UniProtKB-KW"/>
</dbReference>
<dbReference type="EC" id="3.4.16.4" evidence="5"/>